<dbReference type="GO" id="GO:0007015">
    <property type="term" value="P:actin filament organization"/>
    <property type="evidence" value="ECO:0007669"/>
    <property type="project" value="TreeGrafter"/>
</dbReference>
<dbReference type="OrthoDB" id="2673946at2759"/>
<protein>
    <recommendedName>
        <fullName evidence="8">Myosin motor domain-containing protein</fullName>
    </recommendedName>
</protein>
<keyword evidence="1" id="KW-0547">Nucleotide-binding</keyword>
<keyword evidence="5 6" id="KW-0009">Actin-binding</keyword>
<dbReference type="GO" id="GO:0000146">
    <property type="term" value="F:microfilament motor activity"/>
    <property type="evidence" value="ECO:0007669"/>
    <property type="project" value="TreeGrafter"/>
</dbReference>
<proteinExistence type="inferred from homology"/>
<dbReference type="STRING" id="870435.A0A0C3IGB5"/>
<dbReference type="GO" id="GO:0016459">
    <property type="term" value="C:myosin complex"/>
    <property type="evidence" value="ECO:0007669"/>
    <property type="project" value="UniProtKB-KW"/>
</dbReference>
<evidence type="ECO:0000256" key="3">
    <source>
        <dbReference type="ARBA" id="ARBA00023123"/>
    </source>
</evidence>
<keyword evidence="4" id="KW-0505">Motor protein</keyword>
<evidence type="ECO:0000256" key="4">
    <source>
        <dbReference type="ARBA" id="ARBA00023175"/>
    </source>
</evidence>
<dbReference type="InterPro" id="IPR001609">
    <property type="entry name" value="Myosin_head_motor_dom-like"/>
</dbReference>
<evidence type="ECO:0000256" key="6">
    <source>
        <dbReference type="PROSITE-ProRule" id="PRU00782"/>
    </source>
</evidence>
<dbReference type="InterPro" id="IPR027417">
    <property type="entry name" value="P-loop_NTPase"/>
</dbReference>
<evidence type="ECO:0000256" key="1">
    <source>
        <dbReference type="ARBA" id="ARBA00022741"/>
    </source>
</evidence>
<sequence>RWGNHSSFKLGGGLDRSGFPTFTVCHFNGPVTYSSEAFLERNLDALNPNFVALLRGTVAGAGLGDGAEGVGSINPFVKGLFSGKAIATQAHPKSEDMIVAAQQPVKPMRAPSTCWKNTVRRMPRDNAATGTTPPIVEEEREDKDVTTSQNTGTPCVAGEFCAALDTLFDTSGDTHNWFVFCINPNNSQLPNQLEGRSVKGQVRSSGLVGVAKRNACAFEVGMTPDEFCQRY</sequence>
<evidence type="ECO:0000313" key="10">
    <source>
        <dbReference type="Proteomes" id="UP000054217"/>
    </source>
</evidence>
<dbReference type="Gene3D" id="1.20.120.720">
    <property type="entry name" value="Myosin VI head, motor domain, U50 subdomain"/>
    <property type="match status" value="1"/>
</dbReference>
<feature type="non-terminal residue" evidence="9">
    <location>
        <position position="1"/>
    </location>
</feature>
<dbReference type="InterPro" id="IPR036961">
    <property type="entry name" value="Kinesin_motor_dom_sf"/>
</dbReference>
<comment type="similarity">
    <text evidence="6">Belongs to the TRAFAC class myosin-kinesin ATPase superfamily. Myosin family.</text>
</comment>
<comment type="caution">
    <text evidence="6">Lacks conserved residue(s) required for the propagation of feature annotation.</text>
</comment>
<name>A0A0C3IGB5_PISTI</name>
<dbReference type="EMBL" id="KN832054">
    <property type="protein sequence ID" value="KIN96082.1"/>
    <property type="molecule type" value="Genomic_DNA"/>
</dbReference>
<dbReference type="PANTHER" id="PTHR13140:SF550">
    <property type="entry name" value="MYOSIN-IIIB ISOFORM X1"/>
    <property type="match status" value="1"/>
</dbReference>
<organism evidence="9 10">
    <name type="scientific">Pisolithus tinctorius Marx 270</name>
    <dbReference type="NCBI Taxonomy" id="870435"/>
    <lineage>
        <taxon>Eukaryota</taxon>
        <taxon>Fungi</taxon>
        <taxon>Dikarya</taxon>
        <taxon>Basidiomycota</taxon>
        <taxon>Agaricomycotina</taxon>
        <taxon>Agaricomycetes</taxon>
        <taxon>Agaricomycetidae</taxon>
        <taxon>Boletales</taxon>
        <taxon>Sclerodermatineae</taxon>
        <taxon>Pisolithaceae</taxon>
        <taxon>Pisolithus</taxon>
    </lineage>
</organism>
<evidence type="ECO:0000313" key="9">
    <source>
        <dbReference type="EMBL" id="KIN96082.1"/>
    </source>
</evidence>
<dbReference type="GO" id="GO:0051015">
    <property type="term" value="F:actin filament binding"/>
    <property type="evidence" value="ECO:0007669"/>
    <property type="project" value="TreeGrafter"/>
</dbReference>
<dbReference type="Gene3D" id="1.20.58.530">
    <property type="match status" value="2"/>
</dbReference>
<dbReference type="GO" id="GO:0016020">
    <property type="term" value="C:membrane"/>
    <property type="evidence" value="ECO:0007669"/>
    <property type="project" value="TreeGrafter"/>
</dbReference>
<evidence type="ECO:0000259" key="8">
    <source>
        <dbReference type="PROSITE" id="PS51456"/>
    </source>
</evidence>
<reference evidence="10" key="2">
    <citation type="submission" date="2015-01" db="EMBL/GenBank/DDBJ databases">
        <title>Evolutionary Origins and Diversification of the Mycorrhizal Mutualists.</title>
        <authorList>
            <consortium name="DOE Joint Genome Institute"/>
            <consortium name="Mycorrhizal Genomics Consortium"/>
            <person name="Kohler A."/>
            <person name="Kuo A."/>
            <person name="Nagy L.G."/>
            <person name="Floudas D."/>
            <person name="Copeland A."/>
            <person name="Barry K.W."/>
            <person name="Cichocki N."/>
            <person name="Veneault-Fourrey C."/>
            <person name="LaButti K."/>
            <person name="Lindquist E.A."/>
            <person name="Lipzen A."/>
            <person name="Lundell T."/>
            <person name="Morin E."/>
            <person name="Murat C."/>
            <person name="Riley R."/>
            <person name="Ohm R."/>
            <person name="Sun H."/>
            <person name="Tunlid A."/>
            <person name="Henrissat B."/>
            <person name="Grigoriev I.V."/>
            <person name="Hibbett D.S."/>
            <person name="Martin F."/>
        </authorList>
    </citation>
    <scope>NUCLEOTIDE SEQUENCE [LARGE SCALE GENOMIC DNA]</scope>
    <source>
        <strain evidence="10">Marx 270</strain>
    </source>
</reference>
<accession>A0A0C3IGB5</accession>
<dbReference type="GO" id="GO:0005737">
    <property type="term" value="C:cytoplasm"/>
    <property type="evidence" value="ECO:0007669"/>
    <property type="project" value="TreeGrafter"/>
</dbReference>
<feature type="region of interest" description="Disordered" evidence="7">
    <location>
        <begin position="124"/>
        <end position="150"/>
    </location>
</feature>
<dbReference type="AlphaFoldDB" id="A0A0C3IGB5"/>
<evidence type="ECO:0000256" key="5">
    <source>
        <dbReference type="ARBA" id="ARBA00023203"/>
    </source>
</evidence>
<dbReference type="SUPFAM" id="SSF52540">
    <property type="entry name" value="P-loop containing nucleoside triphosphate hydrolases"/>
    <property type="match status" value="1"/>
</dbReference>
<feature type="region of interest" description="Actin-binding" evidence="6">
    <location>
        <begin position="164"/>
        <end position="186"/>
    </location>
</feature>
<dbReference type="PROSITE" id="PS51456">
    <property type="entry name" value="MYOSIN_MOTOR"/>
    <property type="match status" value="1"/>
</dbReference>
<keyword evidence="3 6" id="KW-0518">Myosin</keyword>
<keyword evidence="10" id="KW-1185">Reference proteome</keyword>
<dbReference type="Gene3D" id="3.40.850.10">
    <property type="entry name" value="Kinesin motor domain"/>
    <property type="match status" value="1"/>
</dbReference>
<keyword evidence="2" id="KW-0067">ATP-binding</keyword>
<dbReference type="InParanoid" id="A0A0C3IGB5"/>
<gene>
    <name evidence="9" type="ORF">M404DRAFT_44970</name>
</gene>
<dbReference type="PANTHER" id="PTHR13140">
    <property type="entry name" value="MYOSIN"/>
    <property type="match status" value="1"/>
</dbReference>
<reference evidence="9 10" key="1">
    <citation type="submission" date="2014-04" db="EMBL/GenBank/DDBJ databases">
        <authorList>
            <consortium name="DOE Joint Genome Institute"/>
            <person name="Kuo A."/>
            <person name="Kohler A."/>
            <person name="Costa M.D."/>
            <person name="Nagy L.G."/>
            <person name="Floudas D."/>
            <person name="Copeland A."/>
            <person name="Barry K.W."/>
            <person name="Cichocki N."/>
            <person name="Veneault-Fourrey C."/>
            <person name="LaButti K."/>
            <person name="Lindquist E.A."/>
            <person name="Lipzen A."/>
            <person name="Lundell T."/>
            <person name="Morin E."/>
            <person name="Murat C."/>
            <person name="Sun H."/>
            <person name="Tunlid A."/>
            <person name="Henrissat B."/>
            <person name="Grigoriev I.V."/>
            <person name="Hibbett D.S."/>
            <person name="Martin F."/>
            <person name="Nordberg H.P."/>
            <person name="Cantor M.N."/>
            <person name="Hua S.X."/>
        </authorList>
    </citation>
    <scope>NUCLEOTIDE SEQUENCE [LARGE SCALE GENOMIC DNA]</scope>
    <source>
        <strain evidence="9 10">Marx 270</strain>
    </source>
</reference>
<evidence type="ECO:0000256" key="2">
    <source>
        <dbReference type="ARBA" id="ARBA00022840"/>
    </source>
</evidence>
<dbReference type="Proteomes" id="UP000054217">
    <property type="component" value="Unassembled WGS sequence"/>
</dbReference>
<dbReference type="GO" id="GO:0005524">
    <property type="term" value="F:ATP binding"/>
    <property type="evidence" value="ECO:0007669"/>
    <property type="project" value="UniProtKB-KW"/>
</dbReference>
<feature type="domain" description="Myosin motor" evidence="8">
    <location>
        <begin position="1"/>
        <end position="231"/>
    </location>
</feature>
<evidence type="ECO:0000256" key="7">
    <source>
        <dbReference type="SAM" id="MobiDB-lite"/>
    </source>
</evidence>
<feature type="non-terminal residue" evidence="9">
    <location>
        <position position="231"/>
    </location>
</feature>
<dbReference type="HOGENOM" id="CLU_044549_1_0_1"/>